<feature type="binding site" evidence="10">
    <location>
        <position position="83"/>
    </location>
    <ligand>
        <name>[4Fe-4S] cluster</name>
        <dbReference type="ChEBI" id="CHEBI:49883"/>
        <label>1</label>
    </ligand>
</feature>
<proteinExistence type="inferred from homology"/>
<dbReference type="InterPro" id="IPR007197">
    <property type="entry name" value="rSAM"/>
</dbReference>
<keyword evidence="4 10" id="KW-0808">Transferase</keyword>
<dbReference type="NCBIfam" id="TIGR01125">
    <property type="entry name" value="30S ribosomal protein S12 methylthiotransferase RimO"/>
    <property type="match status" value="1"/>
</dbReference>
<dbReference type="SFLD" id="SFLDF00274">
    <property type="entry name" value="ribosomal_protein_S12_methylth"/>
    <property type="match status" value="1"/>
</dbReference>
<dbReference type="InterPro" id="IPR023404">
    <property type="entry name" value="rSAM_horseshoe"/>
</dbReference>
<evidence type="ECO:0000256" key="4">
    <source>
        <dbReference type="ARBA" id="ARBA00022679"/>
    </source>
</evidence>
<dbReference type="CDD" id="cd01335">
    <property type="entry name" value="Radical_SAM"/>
    <property type="match status" value="1"/>
</dbReference>
<evidence type="ECO:0000256" key="3">
    <source>
        <dbReference type="ARBA" id="ARBA00022490"/>
    </source>
</evidence>
<feature type="binding site" evidence="10">
    <location>
        <position position="160"/>
    </location>
    <ligand>
        <name>[4Fe-4S] cluster</name>
        <dbReference type="ChEBI" id="CHEBI:49883"/>
        <label>2</label>
        <note>4Fe-4S-S-AdoMet</note>
    </ligand>
</feature>
<dbReference type="PROSITE" id="PS50926">
    <property type="entry name" value="TRAM"/>
    <property type="match status" value="1"/>
</dbReference>
<comment type="function">
    <text evidence="1">Catalyzes the methylthiolation of N6-(dimethylallyl)adenosine (i(6)A), leading to the formation of 2-methylthio-N6-(dimethylallyl)adenosine (ms(2)i(6)A) at position 37 in tRNAs that read codons beginning with uridine.</text>
</comment>
<dbReference type="PANTHER" id="PTHR43837:SF1">
    <property type="entry name" value="RIBOSOMAL PROTEIN US12 METHYLTHIOTRANSFERASE RIMO"/>
    <property type="match status" value="1"/>
</dbReference>
<keyword evidence="7 10" id="KW-0408">Iron</keyword>
<comment type="subcellular location">
    <subcellularLocation>
        <location evidence="10">Cytoplasm</location>
    </subcellularLocation>
</comment>
<evidence type="ECO:0000313" key="14">
    <source>
        <dbReference type="EMBL" id="PWI58241.1"/>
    </source>
</evidence>
<comment type="catalytic activity">
    <reaction evidence="10">
        <text>L-aspartate(89)-[ribosomal protein uS12]-hydrogen + (sulfur carrier)-SH + AH2 + 2 S-adenosyl-L-methionine = 3-methylsulfanyl-L-aspartate(89)-[ribosomal protein uS12]-hydrogen + (sulfur carrier)-H + 5'-deoxyadenosine + L-methionine + A + S-adenosyl-L-homocysteine + 2 H(+)</text>
        <dbReference type="Rhea" id="RHEA:37087"/>
        <dbReference type="Rhea" id="RHEA-COMP:10460"/>
        <dbReference type="Rhea" id="RHEA-COMP:10461"/>
        <dbReference type="Rhea" id="RHEA-COMP:14737"/>
        <dbReference type="Rhea" id="RHEA-COMP:14739"/>
        <dbReference type="ChEBI" id="CHEBI:13193"/>
        <dbReference type="ChEBI" id="CHEBI:15378"/>
        <dbReference type="ChEBI" id="CHEBI:17319"/>
        <dbReference type="ChEBI" id="CHEBI:17499"/>
        <dbReference type="ChEBI" id="CHEBI:29917"/>
        <dbReference type="ChEBI" id="CHEBI:29961"/>
        <dbReference type="ChEBI" id="CHEBI:57844"/>
        <dbReference type="ChEBI" id="CHEBI:57856"/>
        <dbReference type="ChEBI" id="CHEBI:59789"/>
        <dbReference type="ChEBI" id="CHEBI:64428"/>
        <dbReference type="ChEBI" id="CHEBI:73599"/>
        <dbReference type="EC" id="2.8.4.4"/>
    </reaction>
</comment>
<dbReference type="AlphaFoldDB" id="A0A2U3DAE1"/>
<comment type="caution">
    <text evidence="14">The sequence shown here is derived from an EMBL/GenBank/DDBJ whole genome shotgun (WGS) entry which is preliminary data.</text>
</comment>
<dbReference type="SMART" id="SM00729">
    <property type="entry name" value="Elp3"/>
    <property type="match status" value="1"/>
</dbReference>
<keyword evidence="8 10" id="KW-0411">Iron-sulfur</keyword>
<evidence type="ECO:0000259" key="13">
    <source>
        <dbReference type="PROSITE" id="PS51918"/>
    </source>
</evidence>
<dbReference type="Gene3D" id="3.80.30.20">
    <property type="entry name" value="tm_1862 like domain"/>
    <property type="match status" value="1"/>
</dbReference>
<dbReference type="InterPro" id="IPR005839">
    <property type="entry name" value="Methylthiotransferase"/>
</dbReference>
<dbReference type="InterPro" id="IPR005840">
    <property type="entry name" value="Ribosomal_uS12_MeSTrfase_RimO"/>
</dbReference>
<dbReference type="Proteomes" id="UP000245380">
    <property type="component" value="Unassembled WGS sequence"/>
</dbReference>
<accession>A0A2U3DAE1</accession>
<sequence length="442" mass="49570">MTMANQRVSIVTLGCEKNAVDSEVMVGLMEQKGYTMTDDPDLADVVIVNTCAFIDAAKQESIDTILRIAADKHPGKKLLVAGCMAQRYAAELLEEIPEIDGLVGTGEFPRIVDLIERVKSGERPKWTGNPVYIYDEFTPRKTAKGPSAYIKIAEGCDHKCTFCVIPQMRGAFRSRPIESIVAEAKQLVAQGVREVNLIAQDSTQYGLDLYGKRQLPELLHALHGIEDLQWIRLHYAYPGYFTDELIEAFRILPKVVKYVDMPLQHSEDHILRSMQRPGRQRHIRELVKKIRERIPGVVLRSSFIVGFPGETEEDFQNLKAFVEEVGFDHVGVFTYSAEESSLAATFTNQVDDAEKERRASELMETARRVAAERMGRYVGEVVPVLIEGYDQADRSVYVGRTPFDAKEIDGLVYVTGVDLQIGSIVPVRISHAFEFDLVGEAV</sequence>
<dbReference type="NCBIfam" id="TIGR00089">
    <property type="entry name" value="MiaB/RimO family radical SAM methylthiotransferase"/>
    <property type="match status" value="1"/>
</dbReference>
<dbReference type="PROSITE" id="PS51449">
    <property type="entry name" value="MTTASE_N"/>
    <property type="match status" value="1"/>
</dbReference>
<dbReference type="GO" id="GO:0051539">
    <property type="term" value="F:4 iron, 4 sulfur cluster binding"/>
    <property type="evidence" value="ECO:0007669"/>
    <property type="project" value="UniProtKB-UniRule"/>
</dbReference>
<evidence type="ECO:0000256" key="2">
    <source>
        <dbReference type="ARBA" id="ARBA00022485"/>
    </source>
</evidence>
<dbReference type="GO" id="GO:0035597">
    <property type="term" value="F:tRNA-2-methylthio-N(6)-dimethylallyladenosine(37) synthase activity"/>
    <property type="evidence" value="ECO:0007669"/>
    <property type="project" value="UniProtKB-EC"/>
</dbReference>
<dbReference type="InterPro" id="IPR058240">
    <property type="entry name" value="rSAM_sf"/>
</dbReference>
<evidence type="ECO:0000259" key="12">
    <source>
        <dbReference type="PROSITE" id="PS51449"/>
    </source>
</evidence>
<keyword evidence="2 10" id="KW-0004">4Fe-4S</keyword>
<dbReference type="SFLD" id="SFLDS00029">
    <property type="entry name" value="Radical_SAM"/>
    <property type="match status" value="1"/>
</dbReference>
<dbReference type="SFLD" id="SFLDG01061">
    <property type="entry name" value="methylthiotransferase"/>
    <property type="match status" value="1"/>
</dbReference>
<dbReference type="InterPro" id="IPR002792">
    <property type="entry name" value="TRAM_dom"/>
</dbReference>
<keyword evidence="6 10" id="KW-0479">Metal-binding</keyword>
<gene>
    <name evidence="10" type="primary">rimO</name>
    <name evidence="14" type="ORF">BM613_04755</name>
</gene>
<dbReference type="GO" id="GO:0035599">
    <property type="term" value="F:aspartic acid methylthiotransferase activity"/>
    <property type="evidence" value="ECO:0007669"/>
    <property type="project" value="TreeGrafter"/>
</dbReference>
<evidence type="ECO:0000259" key="11">
    <source>
        <dbReference type="PROSITE" id="PS50926"/>
    </source>
</evidence>
<feature type="binding site" evidence="10">
    <location>
        <position position="156"/>
    </location>
    <ligand>
        <name>[4Fe-4S] cluster</name>
        <dbReference type="ChEBI" id="CHEBI:49883"/>
        <label>2</label>
        <note>4Fe-4S-S-AdoMet</note>
    </ligand>
</feature>
<feature type="domain" description="TRAM" evidence="11">
    <location>
        <begin position="375"/>
        <end position="442"/>
    </location>
</feature>
<dbReference type="InterPro" id="IPR006638">
    <property type="entry name" value="Elp3/MiaA/NifB-like_rSAM"/>
</dbReference>
<comment type="cofactor">
    <cofactor evidence="10">
        <name>[4Fe-4S] cluster</name>
        <dbReference type="ChEBI" id="CHEBI:49883"/>
    </cofactor>
    <text evidence="10">Binds 2 [4Fe-4S] clusters. One cluster is coordinated with 3 cysteines and an exchangeable S-adenosyl-L-methionine.</text>
</comment>
<dbReference type="InterPro" id="IPR013848">
    <property type="entry name" value="Methylthiotransferase_N"/>
</dbReference>
<dbReference type="PROSITE" id="PS01278">
    <property type="entry name" value="MTTASE_RADICAL"/>
    <property type="match status" value="1"/>
</dbReference>
<feature type="binding site" evidence="10">
    <location>
        <position position="163"/>
    </location>
    <ligand>
        <name>[4Fe-4S] cluster</name>
        <dbReference type="ChEBI" id="CHEBI:49883"/>
        <label>2</label>
        <note>4Fe-4S-S-AdoMet</note>
    </ligand>
</feature>
<keyword evidence="3 10" id="KW-0963">Cytoplasm</keyword>
<name>A0A2U3DAE1_SULT2</name>
<comment type="function">
    <text evidence="10">Catalyzes the methylthiolation of an aspartic acid residue of ribosomal protein uS12.</text>
</comment>
<dbReference type="InterPro" id="IPR020612">
    <property type="entry name" value="Methylthiotransferase_CS"/>
</dbReference>
<evidence type="ECO:0000256" key="1">
    <source>
        <dbReference type="ARBA" id="ARBA00003234"/>
    </source>
</evidence>
<feature type="binding site" evidence="10">
    <location>
        <position position="51"/>
    </location>
    <ligand>
        <name>[4Fe-4S] cluster</name>
        <dbReference type="ChEBI" id="CHEBI:49883"/>
        <label>1</label>
    </ligand>
</feature>
<feature type="domain" description="MTTase N-terminal" evidence="12">
    <location>
        <begin position="6"/>
        <end position="120"/>
    </location>
</feature>
<dbReference type="InterPro" id="IPR038135">
    <property type="entry name" value="Methylthiotransferase_N_sf"/>
</dbReference>
<evidence type="ECO:0000313" key="15">
    <source>
        <dbReference type="Proteomes" id="UP000245380"/>
    </source>
</evidence>
<evidence type="ECO:0000256" key="7">
    <source>
        <dbReference type="ARBA" id="ARBA00023004"/>
    </source>
</evidence>
<evidence type="ECO:0000256" key="8">
    <source>
        <dbReference type="ARBA" id="ARBA00023014"/>
    </source>
</evidence>
<dbReference type="Pfam" id="PF18693">
    <property type="entry name" value="TRAM_2"/>
    <property type="match status" value="1"/>
</dbReference>
<keyword evidence="15" id="KW-1185">Reference proteome</keyword>
<dbReference type="Pfam" id="PF04055">
    <property type="entry name" value="Radical_SAM"/>
    <property type="match status" value="1"/>
</dbReference>
<feature type="domain" description="Radical SAM core" evidence="13">
    <location>
        <begin position="142"/>
        <end position="372"/>
    </location>
</feature>
<dbReference type="EMBL" id="MPDK01000005">
    <property type="protein sequence ID" value="PWI58241.1"/>
    <property type="molecule type" value="Genomic_DNA"/>
</dbReference>
<dbReference type="GO" id="GO:0046872">
    <property type="term" value="F:metal ion binding"/>
    <property type="evidence" value="ECO:0007669"/>
    <property type="project" value="UniProtKB-KW"/>
</dbReference>
<reference evidence="14 15" key="1">
    <citation type="submission" date="2016-11" db="EMBL/GenBank/DDBJ databases">
        <title>Comparative genomics of Acidibacillus ferroxidans species.</title>
        <authorList>
            <person name="Oliveira G."/>
            <person name="Nunes G."/>
            <person name="Oliveira R."/>
            <person name="Araujo F."/>
            <person name="Salim A."/>
            <person name="Scholte L."/>
            <person name="Morais D."/>
            <person name="Nancucheo I."/>
            <person name="Johnson D.B."/>
            <person name="Grail B."/>
            <person name="Bittencourt J."/>
            <person name="Valadares R."/>
        </authorList>
    </citation>
    <scope>NUCLEOTIDE SEQUENCE [LARGE SCALE GENOMIC DNA]</scope>
    <source>
        <strain evidence="14 15">Y002</strain>
    </source>
</reference>
<dbReference type="GO" id="GO:0103039">
    <property type="term" value="F:protein methylthiotransferase activity"/>
    <property type="evidence" value="ECO:0007669"/>
    <property type="project" value="UniProtKB-EC"/>
</dbReference>
<dbReference type="HAMAP" id="MF_01865">
    <property type="entry name" value="MTTase_RimO"/>
    <property type="match status" value="1"/>
</dbReference>
<evidence type="ECO:0000256" key="6">
    <source>
        <dbReference type="ARBA" id="ARBA00022723"/>
    </source>
</evidence>
<evidence type="ECO:0000256" key="5">
    <source>
        <dbReference type="ARBA" id="ARBA00022691"/>
    </source>
</evidence>
<evidence type="ECO:0000256" key="10">
    <source>
        <dbReference type="HAMAP-Rule" id="MF_01865"/>
    </source>
</evidence>
<dbReference type="OrthoDB" id="9805215at2"/>
<organism evidence="14 15">
    <name type="scientific">Sulfoacidibacillus thermotolerans</name>
    <name type="common">Acidibacillus sulfuroxidans</name>
    <dbReference type="NCBI Taxonomy" id="1765684"/>
    <lineage>
        <taxon>Bacteria</taxon>
        <taxon>Bacillati</taxon>
        <taxon>Bacillota</taxon>
        <taxon>Bacilli</taxon>
        <taxon>Bacillales</taxon>
        <taxon>Alicyclobacillaceae</taxon>
        <taxon>Sulfoacidibacillus</taxon>
    </lineage>
</organism>
<dbReference type="Gene3D" id="3.40.50.12160">
    <property type="entry name" value="Methylthiotransferase, N-terminal domain"/>
    <property type="match status" value="1"/>
</dbReference>
<dbReference type="PANTHER" id="PTHR43837">
    <property type="entry name" value="RIBOSOMAL PROTEIN S12 METHYLTHIOTRANSFERASE RIMO"/>
    <property type="match status" value="1"/>
</dbReference>
<keyword evidence="14" id="KW-0689">Ribosomal protein</keyword>
<dbReference type="Gene3D" id="2.40.50.140">
    <property type="entry name" value="Nucleic acid-binding proteins"/>
    <property type="match status" value="1"/>
</dbReference>
<dbReference type="Pfam" id="PF00919">
    <property type="entry name" value="UPF0004"/>
    <property type="match status" value="1"/>
</dbReference>
<dbReference type="FunFam" id="3.80.30.20:FF:000001">
    <property type="entry name" value="tRNA-2-methylthio-N(6)-dimethylallyladenosine synthase 2"/>
    <property type="match status" value="1"/>
</dbReference>
<dbReference type="PROSITE" id="PS51918">
    <property type="entry name" value="RADICAL_SAM"/>
    <property type="match status" value="1"/>
</dbReference>
<dbReference type="GO" id="GO:0005840">
    <property type="term" value="C:ribosome"/>
    <property type="evidence" value="ECO:0007669"/>
    <property type="project" value="UniProtKB-KW"/>
</dbReference>
<keyword evidence="5 10" id="KW-0949">S-adenosyl-L-methionine</keyword>
<dbReference type="FunFam" id="3.40.50.12160:FF:000003">
    <property type="entry name" value="CDK5 regulatory subunit-associated protein 1"/>
    <property type="match status" value="1"/>
</dbReference>
<dbReference type="SUPFAM" id="SSF102114">
    <property type="entry name" value="Radical SAM enzymes"/>
    <property type="match status" value="1"/>
</dbReference>
<dbReference type="SFLD" id="SFLDG01082">
    <property type="entry name" value="B12-binding_domain_containing"/>
    <property type="match status" value="1"/>
</dbReference>
<comment type="catalytic activity">
    <reaction evidence="9">
        <text>N(6)-dimethylallyladenosine(37) in tRNA + (sulfur carrier)-SH + AH2 + 2 S-adenosyl-L-methionine = 2-methylsulfanyl-N(6)-dimethylallyladenosine(37) in tRNA + (sulfur carrier)-H + 5'-deoxyadenosine + L-methionine + A + S-adenosyl-L-homocysteine + 2 H(+)</text>
        <dbReference type="Rhea" id="RHEA:37067"/>
        <dbReference type="Rhea" id="RHEA-COMP:10375"/>
        <dbReference type="Rhea" id="RHEA-COMP:10376"/>
        <dbReference type="Rhea" id="RHEA-COMP:14737"/>
        <dbReference type="Rhea" id="RHEA-COMP:14739"/>
        <dbReference type="ChEBI" id="CHEBI:13193"/>
        <dbReference type="ChEBI" id="CHEBI:15378"/>
        <dbReference type="ChEBI" id="CHEBI:17319"/>
        <dbReference type="ChEBI" id="CHEBI:17499"/>
        <dbReference type="ChEBI" id="CHEBI:29917"/>
        <dbReference type="ChEBI" id="CHEBI:57844"/>
        <dbReference type="ChEBI" id="CHEBI:57856"/>
        <dbReference type="ChEBI" id="CHEBI:59789"/>
        <dbReference type="ChEBI" id="CHEBI:64428"/>
        <dbReference type="ChEBI" id="CHEBI:74415"/>
        <dbReference type="ChEBI" id="CHEBI:74417"/>
        <dbReference type="EC" id="2.8.4.3"/>
    </reaction>
</comment>
<keyword evidence="14" id="KW-0687">Ribonucleoprotein</keyword>
<protein>
    <recommendedName>
        <fullName evidence="10">Ribosomal protein uS12 methylthiotransferase RimO</fullName>
        <shortName evidence="10">uS12 MTTase</shortName>
        <shortName evidence="10">uS12 methylthiotransferase</shortName>
        <ecNumber evidence="10">2.8.4.4</ecNumber>
    </recommendedName>
    <alternativeName>
        <fullName evidence="10">Ribosomal protein uS12 (aspartate-C(3))-methylthiotransferase</fullName>
    </alternativeName>
    <alternativeName>
        <fullName evidence="10">Ribosome maturation factor RimO</fullName>
    </alternativeName>
</protein>
<dbReference type="EC" id="2.8.4.4" evidence="10"/>
<evidence type="ECO:0000256" key="9">
    <source>
        <dbReference type="ARBA" id="ARBA00051425"/>
    </source>
</evidence>
<comment type="similarity">
    <text evidence="10">Belongs to the methylthiotransferase family. RimO subfamily.</text>
</comment>
<feature type="binding site" evidence="10">
    <location>
        <position position="15"/>
    </location>
    <ligand>
        <name>[4Fe-4S] cluster</name>
        <dbReference type="ChEBI" id="CHEBI:49883"/>
        <label>1</label>
    </ligand>
</feature>
<dbReference type="GO" id="GO:0005829">
    <property type="term" value="C:cytosol"/>
    <property type="evidence" value="ECO:0007669"/>
    <property type="project" value="TreeGrafter"/>
</dbReference>
<dbReference type="InterPro" id="IPR012340">
    <property type="entry name" value="NA-bd_OB-fold"/>
</dbReference>